<evidence type="ECO:0000256" key="10">
    <source>
        <dbReference type="ARBA" id="ARBA00047785"/>
    </source>
</evidence>
<evidence type="ECO:0000256" key="9">
    <source>
        <dbReference type="ARBA" id="ARBA00045724"/>
    </source>
</evidence>
<dbReference type="EC" id="2.3.2.30" evidence="7"/>
<evidence type="ECO:0000256" key="1">
    <source>
        <dbReference type="ARBA" id="ARBA00005189"/>
    </source>
</evidence>
<comment type="similarity">
    <text evidence="6">Belongs to the acetyltransferase family. OlsB subfamily.</text>
</comment>
<feature type="region of interest" description="Disordered" evidence="11">
    <location>
        <begin position="1"/>
        <end position="22"/>
    </location>
</feature>
<evidence type="ECO:0000256" key="2">
    <source>
        <dbReference type="ARBA" id="ARBA00022516"/>
    </source>
</evidence>
<dbReference type="AlphaFoldDB" id="A0A1G8DN47"/>
<comment type="function">
    <text evidence="9">Catalyzes the first step in the biosynthesis of ornithine lipids, which are phosphorus-free membrane lipids. Catalyzes the 3-hydroxyacyl-acyl carrier protein-dependent acylation of ornithine to form lyso-ornithine lipid (LOL).</text>
</comment>
<keyword evidence="13" id="KW-1185">Reference proteome</keyword>
<dbReference type="InterPro" id="IPR016181">
    <property type="entry name" value="Acyl_CoA_acyltransferase"/>
</dbReference>
<evidence type="ECO:0000313" key="12">
    <source>
        <dbReference type="EMBL" id="SDH58929.1"/>
    </source>
</evidence>
<proteinExistence type="inferred from homology"/>
<comment type="pathway">
    <text evidence="1">Lipid metabolism.</text>
</comment>
<protein>
    <recommendedName>
        <fullName evidence="8">L-ornithine N(alpha)-acyltransferase</fullName>
        <ecNumber evidence="7">2.3.2.30</ecNumber>
    </recommendedName>
</protein>
<keyword evidence="2" id="KW-0444">Lipid biosynthesis</keyword>
<sequence>MSQASRSDQPAAPPGADDRVTAGNLEVRLARDESEVRAAQNLRYRVFYQEMGAHPTPEMAAAERDFDAFDETCDHLLVLDHNLGRGAEAIVACYRLARRAHAARAGRFYTADEYDISRLEAFSGEILELGRSCVDNRYRDRAIMQLLWRGIAAYVFRHDIDIMFGCASLHGTDPDQLAPQLSYLVHNHLAPEALRPVALAERCTEMRRLAREDYDPKRALASLAPLVKGYLRLGGWVGDGAVIDYQFNTTDVCIVVKTDQVTEKYLRHYDRTARDTTG</sequence>
<dbReference type="PANTHER" id="PTHR37323">
    <property type="entry name" value="GCN5-RELATED N-ACETYLTRANSFERASE"/>
    <property type="match status" value="1"/>
</dbReference>
<dbReference type="EMBL" id="FNCV01000008">
    <property type="protein sequence ID" value="SDH58929.1"/>
    <property type="molecule type" value="Genomic_DNA"/>
</dbReference>
<evidence type="ECO:0000256" key="4">
    <source>
        <dbReference type="ARBA" id="ARBA00023098"/>
    </source>
</evidence>
<dbReference type="InterPro" id="IPR052351">
    <property type="entry name" value="Ornithine_N-alpha-AT"/>
</dbReference>
<dbReference type="RefSeq" id="WP_092620501.1">
    <property type="nucleotide sequence ID" value="NZ_FNCV01000008.1"/>
</dbReference>
<dbReference type="OrthoDB" id="9787072at2"/>
<dbReference type="Proteomes" id="UP000217076">
    <property type="component" value="Unassembled WGS sequence"/>
</dbReference>
<dbReference type="Gene3D" id="3.40.630.30">
    <property type="match status" value="1"/>
</dbReference>
<accession>A0A1G8DN47</accession>
<dbReference type="PANTHER" id="PTHR37323:SF1">
    <property type="entry name" value="L-ORNITHINE N(ALPHA)-ACYLTRANSFERASE"/>
    <property type="match status" value="1"/>
</dbReference>
<keyword evidence="5" id="KW-0012">Acyltransferase</keyword>
<evidence type="ECO:0000256" key="7">
    <source>
        <dbReference type="ARBA" id="ARBA00039058"/>
    </source>
</evidence>
<dbReference type="STRING" id="83401.SAMN05421742_10861"/>
<evidence type="ECO:0000256" key="6">
    <source>
        <dbReference type="ARBA" id="ARBA00038095"/>
    </source>
</evidence>
<evidence type="ECO:0000256" key="11">
    <source>
        <dbReference type="SAM" id="MobiDB-lite"/>
    </source>
</evidence>
<name>A0A1G8DN47_9PROT</name>
<reference evidence="13" key="1">
    <citation type="submission" date="2016-10" db="EMBL/GenBank/DDBJ databases">
        <authorList>
            <person name="Varghese N."/>
            <person name="Submissions S."/>
        </authorList>
    </citation>
    <scope>NUCLEOTIDE SEQUENCE [LARGE SCALE GENOMIC DNA]</scope>
    <source>
        <strain evidence="13">930I</strain>
    </source>
</reference>
<gene>
    <name evidence="12" type="ORF">SAMN05421742_10861</name>
</gene>
<dbReference type="Pfam" id="PF13444">
    <property type="entry name" value="Acetyltransf_5"/>
    <property type="match status" value="1"/>
</dbReference>
<organism evidence="12 13">
    <name type="scientific">Roseospirillum parvum</name>
    <dbReference type="NCBI Taxonomy" id="83401"/>
    <lineage>
        <taxon>Bacteria</taxon>
        <taxon>Pseudomonadati</taxon>
        <taxon>Pseudomonadota</taxon>
        <taxon>Alphaproteobacteria</taxon>
        <taxon>Rhodospirillales</taxon>
        <taxon>Rhodospirillaceae</taxon>
        <taxon>Roseospirillum</taxon>
    </lineage>
</organism>
<keyword evidence="4" id="KW-0443">Lipid metabolism</keyword>
<dbReference type="GO" id="GO:0006629">
    <property type="term" value="P:lipid metabolic process"/>
    <property type="evidence" value="ECO:0007669"/>
    <property type="project" value="UniProtKB-KW"/>
</dbReference>
<evidence type="ECO:0000256" key="5">
    <source>
        <dbReference type="ARBA" id="ARBA00023315"/>
    </source>
</evidence>
<comment type="catalytic activity">
    <reaction evidence="10">
        <text>a (3R)-hydroxyacyl-[ACP] + L-ornithine = a lyso-ornithine lipid + holo-[ACP] + H(+)</text>
        <dbReference type="Rhea" id="RHEA:20633"/>
        <dbReference type="Rhea" id="RHEA-COMP:9685"/>
        <dbReference type="Rhea" id="RHEA-COMP:9945"/>
        <dbReference type="ChEBI" id="CHEBI:15378"/>
        <dbReference type="ChEBI" id="CHEBI:46911"/>
        <dbReference type="ChEBI" id="CHEBI:64479"/>
        <dbReference type="ChEBI" id="CHEBI:78827"/>
        <dbReference type="ChEBI" id="CHEBI:138482"/>
        <dbReference type="EC" id="2.3.2.30"/>
    </reaction>
    <physiologicalReaction direction="left-to-right" evidence="10">
        <dbReference type="Rhea" id="RHEA:20634"/>
    </physiologicalReaction>
</comment>
<dbReference type="SUPFAM" id="SSF55729">
    <property type="entry name" value="Acyl-CoA N-acyltransferases (Nat)"/>
    <property type="match status" value="1"/>
</dbReference>
<evidence type="ECO:0000313" key="13">
    <source>
        <dbReference type="Proteomes" id="UP000217076"/>
    </source>
</evidence>
<evidence type="ECO:0000256" key="8">
    <source>
        <dbReference type="ARBA" id="ARBA00039866"/>
    </source>
</evidence>
<keyword evidence="3" id="KW-0808">Transferase</keyword>
<evidence type="ECO:0000256" key="3">
    <source>
        <dbReference type="ARBA" id="ARBA00022679"/>
    </source>
</evidence>
<dbReference type="GO" id="GO:0043810">
    <property type="term" value="F:ornithine-acyl [acyl carrier protein] N-acyltransferase activity"/>
    <property type="evidence" value="ECO:0007669"/>
    <property type="project" value="UniProtKB-EC"/>
</dbReference>